<comment type="caution">
    <text evidence="2">The sequence shown here is derived from an EMBL/GenBank/DDBJ whole genome shotgun (WGS) entry which is preliminary data.</text>
</comment>
<name>A0A9P9AES0_9PEZI</name>
<dbReference type="EMBL" id="JAGSXJ010000004">
    <property type="protein sequence ID" value="KAH6692222.1"/>
    <property type="molecule type" value="Genomic_DNA"/>
</dbReference>
<proteinExistence type="predicted"/>
<sequence>MAGIPPPYPMLTCEGFQLNGRCFSFRGIRRVSVSRLRELFHPECLRLDRDQRAAVEEGRKLFSPAVFVAQLRHYDIQFPASSTATGVRLHDAVMQGQCDDVLESIASLESDMRQEREADACRWEEAKRAWHEEQKNEAFRNARTATERATCDVSRFMNHYFFTDGNPDPSKTPEPLRLRSFVNHHAVHAAAAKVPGLQTLSKGTGTLVMSWDRRKVFGSRVLENSALKTQEKVTKATSERAVMEHRVLIAQEERGQEGRKPKTKSFKLAACAGSYVVRCKDIYGNRPPFTMDITVPTVGRYVTAAAFDFGIMKGTMLLSLSEDALSAVLKGREPYVTDKWFPPGHEKDDSVDDSDDDSEEDDFDSHTSVPRKRKASSSLHASRQAKKVTTTKTNDVSHRVYFKFRGREEGE</sequence>
<evidence type="ECO:0000313" key="3">
    <source>
        <dbReference type="Proteomes" id="UP000770015"/>
    </source>
</evidence>
<evidence type="ECO:0000256" key="1">
    <source>
        <dbReference type="SAM" id="MobiDB-lite"/>
    </source>
</evidence>
<evidence type="ECO:0000313" key="2">
    <source>
        <dbReference type="EMBL" id="KAH6692222.1"/>
    </source>
</evidence>
<dbReference type="OrthoDB" id="4630416at2759"/>
<dbReference type="AlphaFoldDB" id="A0A9P9AES0"/>
<protein>
    <submittedName>
        <fullName evidence="2">Uncharacterized protein</fullName>
    </submittedName>
</protein>
<gene>
    <name evidence="2" type="ORF">F5X68DRAFT_187925</name>
</gene>
<accession>A0A9P9AES0</accession>
<reference evidence="2" key="1">
    <citation type="journal article" date="2021" name="Nat. Commun.">
        <title>Genetic determinants of endophytism in the Arabidopsis root mycobiome.</title>
        <authorList>
            <person name="Mesny F."/>
            <person name="Miyauchi S."/>
            <person name="Thiergart T."/>
            <person name="Pickel B."/>
            <person name="Atanasova L."/>
            <person name="Karlsson M."/>
            <person name="Huettel B."/>
            <person name="Barry K.W."/>
            <person name="Haridas S."/>
            <person name="Chen C."/>
            <person name="Bauer D."/>
            <person name="Andreopoulos W."/>
            <person name="Pangilinan J."/>
            <person name="LaButti K."/>
            <person name="Riley R."/>
            <person name="Lipzen A."/>
            <person name="Clum A."/>
            <person name="Drula E."/>
            <person name="Henrissat B."/>
            <person name="Kohler A."/>
            <person name="Grigoriev I.V."/>
            <person name="Martin F.M."/>
            <person name="Hacquard S."/>
        </authorList>
    </citation>
    <scope>NUCLEOTIDE SEQUENCE</scope>
    <source>
        <strain evidence="2">MPI-SDFR-AT-0117</strain>
    </source>
</reference>
<feature type="compositionally biased region" description="Polar residues" evidence="1">
    <location>
        <begin position="376"/>
        <end position="393"/>
    </location>
</feature>
<feature type="region of interest" description="Disordered" evidence="1">
    <location>
        <begin position="338"/>
        <end position="393"/>
    </location>
</feature>
<keyword evidence="3" id="KW-1185">Reference proteome</keyword>
<dbReference type="Proteomes" id="UP000770015">
    <property type="component" value="Unassembled WGS sequence"/>
</dbReference>
<organism evidence="2 3">
    <name type="scientific">Plectosphaerella plurivora</name>
    <dbReference type="NCBI Taxonomy" id="936078"/>
    <lineage>
        <taxon>Eukaryota</taxon>
        <taxon>Fungi</taxon>
        <taxon>Dikarya</taxon>
        <taxon>Ascomycota</taxon>
        <taxon>Pezizomycotina</taxon>
        <taxon>Sordariomycetes</taxon>
        <taxon>Hypocreomycetidae</taxon>
        <taxon>Glomerellales</taxon>
        <taxon>Plectosphaerellaceae</taxon>
        <taxon>Plectosphaerella</taxon>
    </lineage>
</organism>
<feature type="compositionally biased region" description="Acidic residues" evidence="1">
    <location>
        <begin position="349"/>
        <end position="363"/>
    </location>
</feature>